<dbReference type="PANTHER" id="PTHR11926:SF1556">
    <property type="entry name" value="GLYCOSYLTRANSFERASE"/>
    <property type="match status" value="1"/>
</dbReference>
<dbReference type="GO" id="GO:0080044">
    <property type="term" value="F:quercetin 7-O-glucosyltransferase activity"/>
    <property type="evidence" value="ECO:0000318"/>
    <property type="project" value="GO_Central"/>
</dbReference>
<evidence type="ECO:0000256" key="3">
    <source>
        <dbReference type="RuleBase" id="RU003718"/>
    </source>
</evidence>
<keyword evidence="3" id="KW-0328">Glycosyltransferase</keyword>
<proteinExistence type="inferred from homology"/>
<reference evidence="5" key="2">
    <citation type="submission" date="2018-08" db="UniProtKB">
        <authorList>
            <consortium name="EnsemblPlants"/>
        </authorList>
    </citation>
    <scope>IDENTIFICATION</scope>
    <source>
        <strain evidence="5">Yugu1</strain>
    </source>
</reference>
<evidence type="ECO:0000256" key="4">
    <source>
        <dbReference type="RuleBase" id="RU362057"/>
    </source>
</evidence>
<dbReference type="eggNOG" id="KOG1192">
    <property type="taxonomic scope" value="Eukaryota"/>
</dbReference>
<dbReference type="PROSITE" id="PS00375">
    <property type="entry name" value="UDPGT"/>
    <property type="match status" value="1"/>
</dbReference>
<organism evidence="5 6">
    <name type="scientific">Setaria italica</name>
    <name type="common">Foxtail millet</name>
    <name type="synonym">Panicum italicum</name>
    <dbReference type="NCBI Taxonomy" id="4555"/>
    <lineage>
        <taxon>Eukaryota</taxon>
        <taxon>Viridiplantae</taxon>
        <taxon>Streptophyta</taxon>
        <taxon>Embryophyta</taxon>
        <taxon>Tracheophyta</taxon>
        <taxon>Spermatophyta</taxon>
        <taxon>Magnoliopsida</taxon>
        <taxon>Liliopsida</taxon>
        <taxon>Poales</taxon>
        <taxon>Poaceae</taxon>
        <taxon>PACMAD clade</taxon>
        <taxon>Panicoideae</taxon>
        <taxon>Panicodae</taxon>
        <taxon>Paniceae</taxon>
        <taxon>Cenchrinae</taxon>
        <taxon>Setaria</taxon>
    </lineage>
</organism>
<sequence length="412" mass="44426">SASGSPPTGAGVRCTLAVACSALGSGTPQAGAVHVAAFSDGCDRLGYAEVGDVQAYLARLESAGSRTLDELLRSEAGRGQPVRAVVYDAFLLWAPHVARGHGASCAAFYTQACAVNVAYAHAWGGRVTLPVQGRWPEGLPGLRKGMELEPADLSTFLIEPSGSSAYRELLLQQSQGLEEAQITSSSTLSTSCRLRWGAKTVGPTLPSACLDNSDPDDATYGFNIHAPMAAECRAWLDERPARSVMFISFGSLTTPSLDQIAEVVRATETWMIPEVIAEKVKERGLIVTWCPQLEVLAHDAVGFVTHCGWNSVLEGLCIGVPMVAMPQWSDQPMNAKYIEDVWRVGVRVQRNVEGLVRREEVERCVMEVMEGEMSKEYMKNAASWSEKAKSAMRGGGSSDNNIVEFLNKLELN</sequence>
<dbReference type="Gramene" id="KQL27894">
    <property type="protein sequence ID" value="KQL27894"/>
    <property type="gene ID" value="SETIT_019285mg"/>
</dbReference>
<dbReference type="GO" id="GO:0080043">
    <property type="term" value="F:quercetin 3-O-glucosyltransferase activity"/>
    <property type="evidence" value="ECO:0000318"/>
    <property type="project" value="GO_Central"/>
</dbReference>
<evidence type="ECO:0000313" key="6">
    <source>
        <dbReference type="Proteomes" id="UP000004995"/>
    </source>
</evidence>
<dbReference type="PANTHER" id="PTHR11926">
    <property type="entry name" value="GLUCOSYL/GLUCURONOSYL TRANSFERASES"/>
    <property type="match status" value="1"/>
</dbReference>
<dbReference type="EC" id="2.4.1.-" evidence="4"/>
<evidence type="ECO:0000313" key="5">
    <source>
        <dbReference type="EnsemblPlants" id="KQL27894"/>
    </source>
</evidence>
<accession>A0A0Q3RCF4</accession>
<evidence type="ECO:0000256" key="2">
    <source>
        <dbReference type="ARBA" id="ARBA00022679"/>
    </source>
</evidence>
<dbReference type="EnsemblPlants" id="KQL27894">
    <property type="protein sequence ID" value="KQL27894"/>
    <property type="gene ID" value="SETIT_019285mg"/>
</dbReference>
<protein>
    <recommendedName>
        <fullName evidence="4">Glycosyltransferase</fullName>
        <ecNumber evidence="4">2.4.1.-</ecNumber>
    </recommendedName>
</protein>
<reference evidence="6" key="1">
    <citation type="journal article" date="2012" name="Nat. Biotechnol.">
        <title>Reference genome sequence of the model plant Setaria.</title>
        <authorList>
            <person name="Bennetzen J.L."/>
            <person name="Schmutz J."/>
            <person name="Wang H."/>
            <person name="Percifield R."/>
            <person name="Hawkins J."/>
            <person name="Pontaroli A.C."/>
            <person name="Estep M."/>
            <person name="Feng L."/>
            <person name="Vaughn J.N."/>
            <person name="Grimwood J."/>
            <person name="Jenkins J."/>
            <person name="Barry K."/>
            <person name="Lindquist E."/>
            <person name="Hellsten U."/>
            <person name="Deshpande S."/>
            <person name="Wang X."/>
            <person name="Wu X."/>
            <person name="Mitros T."/>
            <person name="Triplett J."/>
            <person name="Yang X."/>
            <person name="Ye C.Y."/>
            <person name="Mauro-Herrera M."/>
            <person name="Wang L."/>
            <person name="Li P."/>
            <person name="Sharma M."/>
            <person name="Sharma R."/>
            <person name="Ronald P.C."/>
            <person name="Panaud O."/>
            <person name="Kellogg E.A."/>
            <person name="Brutnell T.P."/>
            <person name="Doust A.N."/>
            <person name="Tuskan G.A."/>
            <person name="Rokhsar D."/>
            <person name="Devos K.M."/>
        </authorList>
    </citation>
    <scope>NUCLEOTIDE SEQUENCE [LARGE SCALE GENOMIC DNA]</scope>
    <source>
        <strain evidence="6">cv. Yugu1</strain>
    </source>
</reference>
<name>A0A0Q3RCF4_SETIT</name>
<dbReference type="SUPFAM" id="SSF53756">
    <property type="entry name" value="UDP-Glycosyltransferase/glycogen phosphorylase"/>
    <property type="match status" value="1"/>
</dbReference>
<dbReference type="EMBL" id="AGNK02000025">
    <property type="status" value="NOT_ANNOTATED_CDS"/>
    <property type="molecule type" value="Genomic_DNA"/>
</dbReference>
<dbReference type="ExpressionAtlas" id="A0A0Q3RCF4">
    <property type="expression patterns" value="baseline"/>
</dbReference>
<dbReference type="CDD" id="cd03784">
    <property type="entry name" value="GT1_Gtf-like"/>
    <property type="match status" value="1"/>
</dbReference>
<dbReference type="InterPro" id="IPR035595">
    <property type="entry name" value="UDP_glycos_trans_CS"/>
</dbReference>
<dbReference type="InParanoid" id="A0A0Q3RCF4"/>
<keyword evidence="6" id="KW-1185">Reference proteome</keyword>
<dbReference type="GO" id="GO:0005737">
    <property type="term" value="C:cytoplasm"/>
    <property type="evidence" value="ECO:0000318"/>
    <property type="project" value="GO_Central"/>
</dbReference>
<dbReference type="Pfam" id="PF00201">
    <property type="entry name" value="UDPGT"/>
    <property type="match status" value="1"/>
</dbReference>
<comment type="similarity">
    <text evidence="1 3">Belongs to the UDP-glycosyltransferase family.</text>
</comment>
<dbReference type="InterPro" id="IPR002213">
    <property type="entry name" value="UDP_glucos_trans"/>
</dbReference>
<dbReference type="Gene3D" id="3.40.50.2000">
    <property type="entry name" value="Glycogen Phosphorylase B"/>
    <property type="match status" value="2"/>
</dbReference>
<keyword evidence="2 3" id="KW-0808">Transferase</keyword>
<dbReference type="AlphaFoldDB" id="A0A0Q3RCF4"/>
<dbReference type="Proteomes" id="UP000004995">
    <property type="component" value="Unassembled WGS sequence"/>
</dbReference>
<evidence type="ECO:0000256" key="1">
    <source>
        <dbReference type="ARBA" id="ARBA00009995"/>
    </source>
</evidence>